<sequence length="113" mass="12305">MVFFFFFLAGDRSPEEPSNGCSQKGRPGESGGFITPPPSRSKSHPRLFFFSPRKPGDGEPPPEPEGPGRSLRNRGPRLFFAAAGVRLARGIPVGVRAEVEPRKGSLFVRPRTA</sequence>
<dbReference type="AlphaFoldDB" id="A0A1X0NUZ1"/>
<comment type="caution">
    <text evidence="2">The sequence shown here is derived from an EMBL/GenBank/DDBJ whole genome shotgun (WGS) entry which is preliminary data.</text>
</comment>
<name>A0A1X0NUZ1_9TRYP</name>
<dbReference type="RefSeq" id="XP_028882581.1">
    <property type="nucleotide sequence ID" value="XM_029026025.1"/>
</dbReference>
<organism evidence="2 3">
    <name type="scientific">Trypanosoma theileri</name>
    <dbReference type="NCBI Taxonomy" id="67003"/>
    <lineage>
        <taxon>Eukaryota</taxon>
        <taxon>Discoba</taxon>
        <taxon>Euglenozoa</taxon>
        <taxon>Kinetoplastea</taxon>
        <taxon>Metakinetoplastina</taxon>
        <taxon>Trypanosomatida</taxon>
        <taxon>Trypanosomatidae</taxon>
        <taxon>Trypanosoma</taxon>
    </lineage>
</organism>
<protein>
    <submittedName>
        <fullName evidence="2">Uncharacterized protein</fullName>
    </submittedName>
</protein>
<feature type="region of interest" description="Disordered" evidence="1">
    <location>
        <begin position="10"/>
        <end position="75"/>
    </location>
</feature>
<proteinExistence type="predicted"/>
<dbReference type="VEuPathDB" id="TriTrypDB:TM35_000161530"/>
<dbReference type="Proteomes" id="UP000192257">
    <property type="component" value="Unassembled WGS sequence"/>
</dbReference>
<dbReference type="GeneID" id="39985805"/>
<evidence type="ECO:0000313" key="2">
    <source>
        <dbReference type="EMBL" id="ORC88515.1"/>
    </source>
</evidence>
<evidence type="ECO:0000313" key="3">
    <source>
        <dbReference type="Proteomes" id="UP000192257"/>
    </source>
</evidence>
<keyword evidence="3" id="KW-1185">Reference proteome</keyword>
<accession>A0A1X0NUZ1</accession>
<gene>
    <name evidence="2" type="ORF">TM35_000161530</name>
</gene>
<reference evidence="2 3" key="1">
    <citation type="submission" date="2017-03" db="EMBL/GenBank/DDBJ databases">
        <title>An alternative strategy for trypanosome survival in the mammalian bloodstream revealed through genome and transcriptome analysis of the ubiquitous bovine parasite Trypanosoma (Megatrypanum) theileri.</title>
        <authorList>
            <person name="Kelly S."/>
            <person name="Ivens A."/>
            <person name="Mott A."/>
            <person name="O'Neill E."/>
            <person name="Emms D."/>
            <person name="Macleod O."/>
            <person name="Voorheis P."/>
            <person name="Matthews J."/>
            <person name="Matthews K."/>
            <person name="Carrington M."/>
        </authorList>
    </citation>
    <scope>NUCLEOTIDE SEQUENCE [LARGE SCALE GENOMIC DNA]</scope>
    <source>
        <strain evidence="2">Edinburgh</strain>
    </source>
</reference>
<evidence type="ECO:0000256" key="1">
    <source>
        <dbReference type="SAM" id="MobiDB-lite"/>
    </source>
</evidence>
<dbReference type="EMBL" id="NBCO01000016">
    <property type="protein sequence ID" value="ORC88515.1"/>
    <property type="molecule type" value="Genomic_DNA"/>
</dbReference>